<dbReference type="Proteomes" id="UP000530928">
    <property type="component" value="Unassembled WGS sequence"/>
</dbReference>
<evidence type="ECO:0000259" key="6">
    <source>
        <dbReference type="PROSITE" id="PS50043"/>
    </source>
</evidence>
<name>A0A7W0HTX9_9ACTN</name>
<feature type="domain" description="Response regulatory" evidence="7">
    <location>
        <begin position="3"/>
        <end position="119"/>
    </location>
</feature>
<dbReference type="InterPro" id="IPR001789">
    <property type="entry name" value="Sig_transdc_resp-reg_receiver"/>
</dbReference>
<keyword evidence="2" id="KW-0805">Transcription regulation</keyword>
<keyword evidence="4" id="KW-0804">Transcription</keyword>
<evidence type="ECO:0000256" key="5">
    <source>
        <dbReference type="PROSITE-ProRule" id="PRU00169"/>
    </source>
</evidence>
<dbReference type="GO" id="GO:0000160">
    <property type="term" value="P:phosphorelay signal transduction system"/>
    <property type="evidence" value="ECO:0007669"/>
    <property type="project" value="InterPro"/>
</dbReference>
<evidence type="ECO:0000256" key="1">
    <source>
        <dbReference type="ARBA" id="ARBA00022553"/>
    </source>
</evidence>
<dbReference type="InterPro" id="IPR000792">
    <property type="entry name" value="Tscrpt_reg_LuxR_C"/>
</dbReference>
<dbReference type="SUPFAM" id="SSF46894">
    <property type="entry name" value="C-terminal effector domain of the bipartite response regulators"/>
    <property type="match status" value="1"/>
</dbReference>
<dbReference type="PRINTS" id="PR00038">
    <property type="entry name" value="HTHLUXR"/>
</dbReference>
<dbReference type="InterPro" id="IPR039420">
    <property type="entry name" value="WalR-like"/>
</dbReference>
<dbReference type="AlphaFoldDB" id="A0A7W0HTX9"/>
<dbReference type="SMART" id="SM00421">
    <property type="entry name" value="HTH_LUXR"/>
    <property type="match status" value="1"/>
</dbReference>
<dbReference type="GO" id="GO:0003677">
    <property type="term" value="F:DNA binding"/>
    <property type="evidence" value="ECO:0007669"/>
    <property type="project" value="UniProtKB-KW"/>
</dbReference>
<dbReference type="PROSITE" id="PS50110">
    <property type="entry name" value="RESPONSE_REGULATORY"/>
    <property type="match status" value="1"/>
</dbReference>
<gene>
    <name evidence="8" type="ORF">HNR30_006881</name>
</gene>
<feature type="modified residue" description="4-aspartylphosphate" evidence="5">
    <location>
        <position position="54"/>
    </location>
</feature>
<evidence type="ECO:0000256" key="2">
    <source>
        <dbReference type="ARBA" id="ARBA00023015"/>
    </source>
</evidence>
<dbReference type="GO" id="GO:0006355">
    <property type="term" value="P:regulation of DNA-templated transcription"/>
    <property type="evidence" value="ECO:0007669"/>
    <property type="project" value="InterPro"/>
</dbReference>
<evidence type="ECO:0000313" key="9">
    <source>
        <dbReference type="Proteomes" id="UP000530928"/>
    </source>
</evidence>
<keyword evidence="1 5" id="KW-0597">Phosphoprotein</keyword>
<dbReference type="PANTHER" id="PTHR43214:SF24">
    <property type="entry name" value="TRANSCRIPTIONAL REGULATORY PROTEIN NARL-RELATED"/>
    <property type="match status" value="1"/>
</dbReference>
<dbReference type="CDD" id="cd06170">
    <property type="entry name" value="LuxR_C_like"/>
    <property type="match status" value="1"/>
</dbReference>
<proteinExistence type="predicted"/>
<accession>A0A7W0HTX9</accession>
<dbReference type="Pfam" id="PF00072">
    <property type="entry name" value="Response_reg"/>
    <property type="match status" value="1"/>
</dbReference>
<feature type="domain" description="HTH luxR-type" evidence="6">
    <location>
        <begin position="149"/>
        <end position="214"/>
    </location>
</feature>
<keyword evidence="3 8" id="KW-0238">DNA-binding</keyword>
<dbReference type="PROSITE" id="PS50043">
    <property type="entry name" value="HTH_LUXR_2"/>
    <property type="match status" value="1"/>
</dbReference>
<dbReference type="SMART" id="SM00448">
    <property type="entry name" value="REC"/>
    <property type="match status" value="1"/>
</dbReference>
<dbReference type="InterPro" id="IPR016032">
    <property type="entry name" value="Sig_transdc_resp-reg_C-effctor"/>
</dbReference>
<dbReference type="SUPFAM" id="SSF52172">
    <property type="entry name" value="CheY-like"/>
    <property type="match status" value="1"/>
</dbReference>
<comment type="caution">
    <text evidence="8">The sequence shown here is derived from an EMBL/GenBank/DDBJ whole genome shotgun (WGS) entry which is preliminary data.</text>
</comment>
<dbReference type="InterPro" id="IPR058245">
    <property type="entry name" value="NreC/VraR/RcsB-like_REC"/>
</dbReference>
<protein>
    <submittedName>
        <fullName evidence="8">DNA-binding NarL/FixJ family response regulator</fullName>
    </submittedName>
</protein>
<dbReference type="InterPro" id="IPR011006">
    <property type="entry name" value="CheY-like_superfamily"/>
</dbReference>
<dbReference type="EMBL" id="JACDUR010000007">
    <property type="protein sequence ID" value="MBA2895495.1"/>
    <property type="molecule type" value="Genomic_DNA"/>
</dbReference>
<organism evidence="8 9">
    <name type="scientific">Nonomuraea soli</name>
    <dbReference type="NCBI Taxonomy" id="1032476"/>
    <lineage>
        <taxon>Bacteria</taxon>
        <taxon>Bacillati</taxon>
        <taxon>Actinomycetota</taxon>
        <taxon>Actinomycetes</taxon>
        <taxon>Streptosporangiales</taxon>
        <taxon>Streptosporangiaceae</taxon>
        <taxon>Nonomuraea</taxon>
    </lineage>
</organism>
<evidence type="ECO:0000256" key="3">
    <source>
        <dbReference type="ARBA" id="ARBA00023125"/>
    </source>
</evidence>
<dbReference type="CDD" id="cd17535">
    <property type="entry name" value="REC_NarL-like"/>
    <property type="match status" value="1"/>
</dbReference>
<dbReference type="RefSeq" id="WP_312894828.1">
    <property type="nucleotide sequence ID" value="NZ_BAABAM010000009.1"/>
</dbReference>
<evidence type="ECO:0000259" key="7">
    <source>
        <dbReference type="PROSITE" id="PS50110"/>
    </source>
</evidence>
<sequence length="215" mass="23275">MPKVVIADDDPLVRAGLRMILGGAPEVEIAGEAGDGREALAVVARERPDLVLMDIRMPVMDGLRATKALRERGRLPRIVILTTFDADDLVLTALRHGADGFLVKDTEPEEIVRAVRRVMLGEPMLSPGVTGRLIATVTGSGLDERRRLARARLARLTTREREVAVAISEGLTNGEIATALHLGIATVKTYVGHVFAKLEVTNRVQVARYVNDASS</sequence>
<dbReference type="Pfam" id="PF00196">
    <property type="entry name" value="GerE"/>
    <property type="match status" value="1"/>
</dbReference>
<keyword evidence="9" id="KW-1185">Reference proteome</keyword>
<dbReference type="PANTHER" id="PTHR43214">
    <property type="entry name" value="TWO-COMPONENT RESPONSE REGULATOR"/>
    <property type="match status" value="1"/>
</dbReference>
<evidence type="ECO:0000256" key="4">
    <source>
        <dbReference type="ARBA" id="ARBA00023163"/>
    </source>
</evidence>
<dbReference type="Gene3D" id="3.40.50.2300">
    <property type="match status" value="1"/>
</dbReference>
<reference evidence="8 9" key="1">
    <citation type="submission" date="2020-07" db="EMBL/GenBank/DDBJ databases">
        <title>Genomic Encyclopedia of Type Strains, Phase IV (KMG-IV): sequencing the most valuable type-strain genomes for metagenomic binning, comparative biology and taxonomic classification.</title>
        <authorList>
            <person name="Goeker M."/>
        </authorList>
    </citation>
    <scope>NUCLEOTIDE SEQUENCE [LARGE SCALE GENOMIC DNA]</scope>
    <source>
        <strain evidence="8 9">DSM 45533</strain>
    </source>
</reference>
<dbReference type="PROSITE" id="PS00622">
    <property type="entry name" value="HTH_LUXR_1"/>
    <property type="match status" value="1"/>
</dbReference>
<evidence type="ECO:0000313" key="8">
    <source>
        <dbReference type="EMBL" id="MBA2895495.1"/>
    </source>
</evidence>